<reference evidence="1 2" key="1">
    <citation type="journal article" date="2015" name="Genome Biol.">
        <title>Comparative genomics of Steinernema reveals deeply conserved gene regulatory networks.</title>
        <authorList>
            <person name="Dillman A.R."/>
            <person name="Macchietto M."/>
            <person name="Porter C.F."/>
            <person name="Rogers A."/>
            <person name="Williams B."/>
            <person name="Antoshechkin I."/>
            <person name="Lee M.M."/>
            <person name="Goodwin Z."/>
            <person name="Lu X."/>
            <person name="Lewis E.E."/>
            <person name="Goodrich-Blair H."/>
            <person name="Stock S.P."/>
            <person name="Adams B.J."/>
            <person name="Sternberg P.W."/>
            <person name="Mortazavi A."/>
        </authorList>
    </citation>
    <scope>NUCLEOTIDE SEQUENCE [LARGE SCALE GENOMIC DNA]</scope>
    <source>
        <strain evidence="1 2">ALL</strain>
    </source>
</reference>
<sequence length="97" mass="11203">MNFETKLCVWVQNKTLRREIGNSHCYSKIDRKPRLEGVSQETNLRGKTSRDAAQEEKLNQALKKDTGATQCVLGFVCVNRFDPCKYVRTLKRCSIYS</sequence>
<accession>A0A4U8V2X7</accession>
<dbReference type="EMBL" id="CM016762">
    <property type="protein sequence ID" value="TMS39745.1"/>
    <property type="molecule type" value="Genomic_DNA"/>
</dbReference>
<reference evidence="1 2" key="2">
    <citation type="journal article" date="2019" name="G3 (Bethesda)">
        <title>Hybrid Assembly of the Genome of the Entomopathogenic Nematode Steinernema carpocapsae Identifies the X-Chromosome.</title>
        <authorList>
            <person name="Serra L."/>
            <person name="Macchietto M."/>
            <person name="Macias-Munoz A."/>
            <person name="McGill C.J."/>
            <person name="Rodriguez I.M."/>
            <person name="Rodriguez B."/>
            <person name="Murad R."/>
            <person name="Mortazavi A."/>
        </authorList>
    </citation>
    <scope>NUCLEOTIDE SEQUENCE [LARGE SCALE GENOMIC DNA]</scope>
    <source>
        <strain evidence="1 2">ALL</strain>
    </source>
</reference>
<name>A0A4U8V2X7_STECR</name>
<evidence type="ECO:0000313" key="2">
    <source>
        <dbReference type="Proteomes" id="UP000298663"/>
    </source>
</evidence>
<evidence type="ECO:0000313" key="1">
    <source>
        <dbReference type="EMBL" id="TMS39745.1"/>
    </source>
</evidence>
<gene>
    <name evidence="1" type="ORF">L596_006226</name>
</gene>
<dbReference type="AlphaFoldDB" id="A0A4U8V2X7"/>
<dbReference type="Proteomes" id="UP000298663">
    <property type="component" value="Chromosome X"/>
</dbReference>
<keyword evidence="2" id="KW-1185">Reference proteome</keyword>
<organism evidence="1 2">
    <name type="scientific">Steinernema carpocapsae</name>
    <name type="common">Entomopathogenic nematode</name>
    <dbReference type="NCBI Taxonomy" id="34508"/>
    <lineage>
        <taxon>Eukaryota</taxon>
        <taxon>Metazoa</taxon>
        <taxon>Ecdysozoa</taxon>
        <taxon>Nematoda</taxon>
        <taxon>Chromadorea</taxon>
        <taxon>Rhabditida</taxon>
        <taxon>Tylenchina</taxon>
        <taxon>Panagrolaimomorpha</taxon>
        <taxon>Strongyloidoidea</taxon>
        <taxon>Steinernematidae</taxon>
        <taxon>Steinernema</taxon>
    </lineage>
</organism>
<protein>
    <submittedName>
        <fullName evidence="1">Uncharacterized protein</fullName>
    </submittedName>
</protein>
<proteinExistence type="predicted"/>